<dbReference type="InterPro" id="IPR028082">
    <property type="entry name" value="Peripla_BP_I"/>
</dbReference>
<keyword evidence="1" id="KW-0805">Transcription regulation</keyword>
<evidence type="ECO:0000256" key="1">
    <source>
        <dbReference type="ARBA" id="ARBA00023015"/>
    </source>
</evidence>
<feature type="domain" description="HTH lacI-type" evidence="4">
    <location>
        <begin position="5"/>
        <end position="61"/>
    </location>
</feature>
<dbReference type="Pfam" id="PF13377">
    <property type="entry name" value="Peripla_BP_3"/>
    <property type="match status" value="1"/>
</dbReference>
<dbReference type="GO" id="GO:0003677">
    <property type="term" value="F:DNA binding"/>
    <property type="evidence" value="ECO:0007669"/>
    <property type="project" value="UniProtKB-KW"/>
</dbReference>
<sequence length="325" mass="35434">MSPKPTVRDVARRAGVSVATVSYVLNGRDDGRARPETRDRVLAAVAELGYTPSFAARGLRRGRTEQVYVVPRWPGSPFAAALARDVAAVAERHGYATAMFVRGDWEGYLRRHVADGAAIDLWHHRGFAAERLAPLVEMGLALLVFGNGIEPDGFDVVRSNEREACEEAVRFLVAAGHERIACLRRRPDEGGGDYRAVRFEAFANVVGELPAQWLMPCTHNSWERGHDAALAILDRPDRPTAIFALSDSAGLAAYWAARSLGLRVPDDVAIVAVGGVHEHTTQVTFVEPDHMDLAPAAGLLFDRLAHPGPGRVLFQNWSLVHRGTA</sequence>
<dbReference type="SMART" id="SM00354">
    <property type="entry name" value="HTH_LACI"/>
    <property type="match status" value="1"/>
</dbReference>
<evidence type="ECO:0000313" key="5">
    <source>
        <dbReference type="EMBL" id="MFI6500976.1"/>
    </source>
</evidence>
<evidence type="ECO:0000256" key="2">
    <source>
        <dbReference type="ARBA" id="ARBA00023125"/>
    </source>
</evidence>
<evidence type="ECO:0000259" key="4">
    <source>
        <dbReference type="PROSITE" id="PS50932"/>
    </source>
</evidence>
<dbReference type="SUPFAM" id="SSF53822">
    <property type="entry name" value="Periplasmic binding protein-like I"/>
    <property type="match status" value="1"/>
</dbReference>
<keyword evidence="3" id="KW-0804">Transcription</keyword>
<evidence type="ECO:0000313" key="6">
    <source>
        <dbReference type="Proteomes" id="UP001612741"/>
    </source>
</evidence>
<dbReference type="CDD" id="cd06267">
    <property type="entry name" value="PBP1_LacI_sugar_binding-like"/>
    <property type="match status" value="1"/>
</dbReference>
<proteinExistence type="predicted"/>
<gene>
    <name evidence="5" type="ORF">ACIBG2_26615</name>
</gene>
<dbReference type="PROSITE" id="PS00356">
    <property type="entry name" value="HTH_LACI_1"/>
    <property type="match status" value="1"/>
</dbReference>
<dbReference type="InterPro" id="IPR010982">
    <property type="entry name" value="Lambda_DNA-bd_dom_sf"/>
</dbReference>
<organism evidence="5 6">
    <name type="scientific">Nonomuraea typhae</name>
    <dbReference type="NCBI Taxonomy" id="2603600"/>
    <lineage>
        <taxon>Bacteria</taxon>
        <taxon>Bacillati</taxon>
        <taxon>Actinomycetota</taxon>
        <taxon>Actinomycetes</taxon>
        <taxon>Streptosporangiales</taxon>
        <taxon>Streptosporangiaceae</taxon>
        <taxon>Nonomuraea</taxon>
    </lineage>
</organism>
<dbReference type="PANTHER" id="PTHR30146">
    <property type="entry name" value="LACI-RELATED TRANSCRIPTIONAL REPRESSOR"/>
    <property type="match status" value="1"/>
</dbReference>
<dbReference type="RefSeq" id="WP_397085210.1">
    <property type="nucleotide sequence ID" value="NZ_JBITGY010000007.1"/>
</dbReference>
<evidence type="ECO:0000256" key="3">
    <source>
        <dbReference type="ARBA" id="ARBA00023163"/>
    </source>
</evidence>
<dbReference type="CDD" id="cd01392">
    <property type="entry name" value="HTH_LacI"/>
    <property type="match status" value="1"/>
</dbReference>
<dbReference type="Pfam" id="PF00356">
    <property type="entry name" value="LacI"/>
    <property type="match status" value="1"/>
</dbReference>
<keyword evidence="2 5" id="KW-0238">DNA-binding</keyword>
<dbReference type="InterPro" id="IPR000843">
    <property type="entry name" value="HTH_LacI"/>
</dbReference>
<dbReference type="EMBL" id="JBITGY010000007">
    <property type="protein sequence ID" value="MFI6500976.1"/>
    <property type="molecule type" value="Genomic_DNA"/>
</dbReference>
<accession>A0ABW7YYI1</accession>
<dbReference type="InterPro" id="IPR046335">
    <property type="entry name" value="LacI/GalR-like_sensor"/>
</dbReference>
<comment type="caution">
    <text evidence="5">The sequence shown here is derived from an EMBL/GenBank/DDBJ whole genome shotgun (WGS) entry which is preliminary data.</text>
</comment>
<dbReference type="PANTHER" id="PTHR30146:SF153">
    <property type="entry name" value="LACTOSE OPERON REPRESSOR"/>
    <property type="match status" value="1"/>
</dbReference>
<name>A0ABW7YYI1_9ACTN</name>
<reference evidence="5 6" key="1">
    <citation type="submission" date="2024-10" db="EMBL/GenBank/DDBJ databases">
        <title>The Natural Products Discovery Center: Release of the First 8490 Sequenced Strains for Exploring Actinobacteria Biosynthetic Diversity.</title>
        <authorList>
            <person name="Kalkreuter E."/>
            <person name="Kautsar S.A."/>
            <person name="Yang D."/>
            <person name="Bader C.D."/>
            <person name="Teijaro C.N."/>
            <person name="Fluegel L."/>
            <person name="Davis C.M."/>
            <person name="Simpson J.R."/>
            <person name="Lauterbach L."/>
            <person name="Steele A.D."/>
            <person name="Gui C."/>
            <person name="Meng S."/>
            <person name="Li G."/>
            <person name="Viehrig K."/>
            <person name="Ye F."/>
            <person name="Su P."/>
            <person name="Kiefer A.F."/>
            <person name="Nichols A."/>
            <person name="Cepeda A.J."/>
            <person name="Yan W."/>
            <person name="Fan B."/>
            <person name="Jiang Y."/>
            <person name="Adhikari A."/>
            <person name="Zheng C.-J."/>
            <person name="Schuster L."/>
            <person name="Cowan T.M."/>
            <person name="Smanski M.J."/>
            <person name="Chevrette M.G."/>
            <person name="De Carvalho L.P.S."/>
            <person name="Shen B."/>
        </authorList>
    </citation>
    <scope>NUCLEOTIDE SEQUENCE [LARGE SCALE GENOMIC DNA]</scope>
    <source>
        <strain evidence="5 6">NPDC050545</strain>
    </source>
</reference>
<dbReference type="PRINTS" id="PR00036">
    <property type="entry name" value="HTHLACI"/>
</dbReference>
<dbReference type="Proteomes" id="UP001612741">
    <property type="component" value="Unassembled WGS sequence"/>
</dbReference>
<dbReference type="Gene3D" id="1.10.260.40">
    <property type="entry name" value="lambda repressor-like DNA-binding domains"/>
    <property type="match status" value="1"/>
</dbReference>
<protein>
    <submittedName>
        <fullName evidence="5">LacI family DNA-binding transcriptional regulator</fullName>
    </submittedName>
</protein>
<dbReference type="Gene3D" id="3.40.50.2300">
    <property type="match status" value="2"/>
</dbReference>
<dbReference type="PROSITE" id="PS50932">
    <property type="entry name" value="HTH_LACI_2"/>
    <property type="match status" value="1"/>
</dbReference>
<keyword evidence="6" id="KW-1185">Reference proteome</keyword>
<dbReference type="SUPFAM" id="SSF47413">
    <property type="entry name" value="lambda repressor-like DNA-binding domains"/>
    <property type="match status" value="1"/>
</dbReference>